<dbReference type="PATRIC" id="fig|927661.3.peg.2040"/>
<keyword evidence="3" id="KW-0966">Cell projection</keyword>
<dbReference type="OrthoDB" id="9794148at2"/>
<proteinExistence type="inferred from homology"/>
<evidence type="ECO:0000259" key="2">
    <source>
        <dbReference type="Pfam" id="PF06429"/>
    </source>
</evidence>
<accession>A0A010YL68</accession>
<evidence type="ECO:0000313" key="3">
    <source>
        <dbReference type="EMBL" id="EXG80980.1"/>
    </source>
</evidence>
<evidence type="ECO:0000313" key="4">
    <source>
        <dbReference type="Proteomes" id="UP000021053"/>
    </source>
</evidence>
<feature type="domain" description="Flagellar basal-body/hook protein C-terminal" evidence="2">
    <location>
        <begin position="87"/>
        <end position="131"/>
    </location>
</feature>
<reference evidence="3 4" key="1">
    <citation type="submission" date="2013-07" db="EMBL/GenBank/DDBJ databases">
        <authorList>
            <consortium name="DOE Joint Genome Institute"/>
            <person name="Eisen J."/>
            <person name="Huntemann M."/>
            <person name="Han J."/>
            <person name="Chen A."/>
            <person name="Kyrpides N."/>
            <person name="Mavromatis K."/>
            <person name="Markowitz V."/>
            <person name="Palaniappan K."/>
            <person name="Ivanova N."/>
            <person name="Schaumberg A."/>
            <person name="Pati A."/>
            <person name="Liolios K."/>
            <person name="Nordberg H.P."/>
            <person name="Cantor M.N."/>
            <person name="Hua S.X."/>
            <person name="Woyke T."/>
        </authorList>
    </citation>
    <scope>NUCLEOTIDE SEQUENCE [LARGE SCALE GENOMIC DNA]</scope>
    <source>
        <strain evidence="3 4">DSM 44712</strain>
    </source>
</reference>
<gene>
    <name evidence="3" type="ORF">CryarDRAFT_2075</name>
</gene>
<name>A0A010YL68_9ACTN</name>
<comment type="similarity">
    <text evidence="1">Belongs to the flagella basal body rod proteins family.</text>
</comment>
<keyword evidence="3" id="KW-0282">Flagellum</keyword>
<evidence type="ECO:0000256" key="1">
    <source>
        <dbReference type="ARBA" id="ARBA00009677"/>
    </source>
</evidence>
<dbReference type="HOGENOM" id="CLU_123272_0_0_11"/>
<dbReference type="Proteomes" id="UP000021053">
    <property type="component" value="Unassembled WGS sequence"/>
</dbReference>
<sequence length="134" mass="14255">MSLFPAIGISSTGVTVHRKWLDAISDNLANINDVRPTSGEAYRAKQVIAQAVDYGDGKGGVQVGGIVEGPAEGRLVYAPDNVMADAEGYVRMPDIDLADQMGQLLMAQRGYQSNLAVIDRAKDSYTQAIQLGKG</sequence>
<comment type="caution">
    <text evidence="3">The sequence shown here is derived from an EMBL/GenBank/DDBJ whole genome shotgun (WGS) entry which is preliminary data.</text>
</comment>
<dbReference type="Pfam" id="PF06429">
    <property type="entry name" value="Flg_bbr_C"/>
    <property type="match status" value="1"/>
</dbReference>
<keyword evidence="4" id="KW-1185">Reference proteome</keyword>
<dbReference type="EMBL" id="JFBT01000001">
    <property type="protein sequence ID" value="EXG80980.1"/>
    <property type="molecule type" value="Genomic_DNA"/>
</dbReference>
<dbReference type="AlphaFoldDB" id="A0A010YL68"/>
<organism evidence="3 4">
    <name type="scientific">Cryptosporangium arvum DSM 44712</name>
    <dbReference type="NCBI Taxonomy" id="927661"/>
    <lineage>
        <taxon>Bacteria</taxon>
        <taxon>Bacillati</taxon>
        <taxon>Actinomycetota</taxon>
        <taxon>Actinomycetes</taxon>
        <taxon>Cryptosporangiales</taxon>
        <taxon>Cryptosporangiaceae</taxon>
        <taxon>Cryptosporangium</taxon>
    </lineage>
</organism>
<dbReference type="InterPro" id="IPR010930">
    <property type="entry name" value="Flg_bb/hook_C_dom"/>
</dbReference>
<keyword evidence="3" id="KW-0969">Cilium</keyword>
<dbReference type="RefSeq" id="WP_035850123.1">
    <property type="nucleotide sequence ID" value="NZ_KK073874.1"/>
</dbReference>
<protein>
    <submittedName>
        <fullName evidence="3">Flagellar basal body rod protein</fullName>
    </submittedName>
</protein>